<evidence type="ECO:0000313" key="3">
    <source>
        <dbReference type="Proteomes" id="UP000440578"/>
    </source>
</evidence>
<dbReference type="Proteomes" id="UP000440578">
    <property type="component" value="Unassembled WGS sequence"/>
</dbReference>
<accession>A0A6A4VLA3</accession>
<dbReference type="AlphaFoldDB" id="A0A6A4VLA3"/>
<organism evidence="1 3">
    <name type="scientific">Amphibalanus amphitrite</name>
    <name type="common">Striped barnacle</name>
    <name type="synonym">Balanus amphitrite</name>
    <dbReference type="NCBI Taxonomy" id="1232801"/>
    <lineage>
        <taxon>Eukaryota</taxon>
        <taxon>Metazoa</taxon>
        <taxon>Ecdysozoa</taxon>
        <taxon>Arthropoda</taxon>
        <taxon>Crustacea</taxon>
        <taxon>Multicrustacea</taxon>
        <taxon>Cirripedia</taxon>
        <taxon>Thoracica</taxon>
        <taxon>Thoracicalcarea</taxon>
        <taxon>Balanomorpha</taxon>
        <taxon>Balanoidea</taxon>
        <taxon>Balanidae</taxon>
        <taxon>Amphibalaninae</taxon>
        <taxon>Amphibalanus</taxon>
    </lineage>
</organism>
<dbReference type="EMBL" id="VIIS01001823">
    <property type="protein sequence ID" value="KAF0292294.1"/>
    <property type="molecule type" value="Genomic_DNA"/>
</dbReference>
<name>A0A6A4VLA3_AMPAM</name>
<keyword evidence="3" id="KW-1185">Reference proteome</keyword>
<dbReference type="OrthoDB" id="6571700at2759"/>
<sequence length="142" mass="16465">MWVRQPVLRRQEMGEFRALMAQERENGSAFHNAYRMSPEAFDELTVQLEPALRRQDTNFRLAITPAEKLALTIRYLASGMSQKDVARYFRLGRATVSKAIPEVCQAIWNIIGPIELPPLTEESWLEDAAEFERRWNFPHCLG</sequence>
<evidence type="ECO:0000313" key="1">
    <source>
        <dbReference type="EMBL" id="KAF0292294.1"/>
    </source>
</evidence>
<dbReference type="EMBL" id="VIIS01001573">
    <property type="protein sequence ID" value="KAF0296308.1"/>
    <property type="molecule type" value="Genomic_DNA"/>
</dbReference>
<protein>
    <recommendedName>
        <fullName evidence="4">Protein ANTAGONIST OF LIKE HETEROCHROMATIN PROTEIN 1</fullName>
    </recommendedName>
</protein>
<gene>
    <name evidence="2" type="ORF">FJT64_006238</name>
    <name evidence="1" type="ORF">FJT64_009692</name>
</gene>
<reference evidence="1 3" key="1">
    <citation type="submission" date="2019-07" db="EMBL/GenBank/DDBJ databases">
        <title>Draft genome assembly of a fouling barnacle, Amphibalanus amphitrite (Darwin, 1854): The first reference genome for Thecostraca.</title>
        <authorList>
            <person name="Kim W."/>
        </authorList>
    </citation>
    <scope>NUCLEOTIDE SEQUENCE [LARGE SCALE GENOMIC DNA]</scope>
    <source>
        <strain evidence="1">SNU_AA5</strain>
        <tissue evidence="1">Soma without cirri and trophi</tissue>
    </source>
</reference>
<evidence type="ECO:0008006" key="4">
    <source>
        <dbReference type="Google" id="ProtNLM"/>
    </source>
</evidence>
<evidence type="ECO:0000313" key="2">
    <source>
        <dbReference type="EMBL" id="KAF0296308.1"/>
    </source>
</evidence>
<proteinExistence type="predicted"/>
<comment type="caution">
    <text evidence="1">The sequence shown here is derived from an EMBL/GenBank/DDBJ whole genome shotgun (WGS) entry which is preliminary data.</text>
</comment>